<dbReference type="Proteomes" id="UP000075243">
    <property type="component" value="Chromosome 8"/>
</dbReference>
<proteinExistence type="predicted"/>
<dbReference type="InterPro" id="IPR036047">
    <property type="entry name" value="F-box-like_dom_sf"/>
</dbReference>
<reference evidence="2 3" key="1">
    <citation type="journal article" date="2012" name="Nat. Biotechnol.">
        <title>Draft genome sequence of pigeonpea (Cajanus cajan), an orphan legume crop of resource-poor farmers.</title>
        <authorList>
            <person name="Varshney R.K."/>
            <person name="Chen W."/>
            <person name="Li Y."/>
            <person name="Bharti A.K."/>
            <person name="Saxena R.K."/>
            <person name="Schlueter J.A."/>
            <person name="Donoghue M.T."/>
            <person name="Azam S."/>
            <person name="Fan G."/>
            <person name="Whaley A.M."/>
            <person name="Farmer A.D."/>
            <person name="Sheridan J."/>
            <person name="Iwata A."/>
            <person name="Tuteja R."/>
            <person name="Penmetsa R.V."/>
            <person name="Wu W."/>
            <person name="Upadhyaya H.D."/>
            <person name="Yang S.P."/>
            <person name="Shah T."/>
            <person name="Saxena K.B."/>
            <person name="Michael T."/>
            <person name="McCombie W.R."/>
            <person name="Yang B."/>
            <person name="Zhang G."/>
            <person name="Yang H."/>
            <person name="Wang J."/>
            <person name="Spillane C."/>
            <person name="Cook D.R."/>
            <person name="May G.D."/>
            <person name="Xu X."/>
            <person name="Jackson S.A."/>
        </authorList>
    </citation>
    <scope>NUCLEOTIDE SEQUENCE [LARGE SCALE GENOMIC DNA]</scope>
    <source>
        <strain evidence="3">cv. Asha</strain>
    </source>
</reference>
<dbReference type="PANTHER" id="PTHR34049:SF1">
    <property type="entry name" value="F-BOX PROTEIN SKIP27"/>
    <property type="match status" value="1"/>
</dbReference>
<dbReference type="CDD" id="cd09917">
    <property type="entry name" value="F-box_SF"/>
    <property type="match status" value="1"/>
</dbReference>
<dbReference type="InterPro" id="IPR045286">
    <property type="entry name" value="FBS1-like"/>
</dbReference>
<dbReference type="PROSITE" id="PS50181">
    <property type="entry name" value="FBOX"/>
    <property type="match status" value="1"/>
</dbReference>
<protein>
    <submittedName>
        <fullName evidence="2">F-box protein SKIP27</fullName>
    </submittedName>
</protein>
<dbReference type="OMA" id="RFHMDDA"/>
<dbReference type="STRING" id="3821.A0A151T7G9"/>
<dbReference type="OrthoDB" id="786450at2759"/>
<dbReference type="EMBL" id="CM003610">
    <property type="protein sequence ID" value="KYP62999.1"/>
    <property type="molecule type" value="Genomic_DNA"/>
</dbReference>
<evidence type="ECO:0000313" key="3">
    <source>
        <dbReference type="Proteomes" id="UP000075243"/>
    </source>
</evidence>
<organism evidence="2 3">
    <name type="scientific">Cajanus cajan</name>
    <name type="common">Pigeon pea</name>
    <name type="synonym">Cajanus indicus</name>
    <dbReference type="NCBI Taxonomy" id="3821"/>
    <lineage>
        <taxon>Eukaryota</taxon>
        <taxon>Viridiplantae</taxon>
        <taxon>Streptophyta</taxon>
        <taxon>Embryophyta</taxon>
        <taxon>Tracheophyta</taxon>
        <taxon>Spermatophyta</taxon>
        <taxon>Magnoliopsida</taxon>
        <taxon>eudicotyledons</taxon>
        <taxon>Gunneridae</taxon>
        <taxon>Pentapetalae</taxon>
        <taxon>rosids</taxon>
        <taxon>fabids</taxon>
        <taxon>Fabales</taxon>
        <taxon>Fabaceae</taxon>
        <taxon>Papilionoideae</taxon>
        <taxon>50 kb inversion clade</taxon>
        <taxon>NPAAA clade</taxon>
        <taxon>indigoferoid/millettioid clade</taxon>
        <taxon>Phaseoleae</taxon>
        <taxon>Cajanus</taxon>
    </lineage>
</organism>
<dbReference type="AlphaFoldDB" id="A0A151T7G9"/>
<dbReference type="SUPFAM" id="SSF81383">
    <property type="entry name" value="F-box domain"/>
    <property type="match status" value="1"/>
</dbReference>
<dbReference type="InterPro" id="IPR001810">
    <property type="entry name" value="F-box_dom"/>
</dbReference>
<evidence type="ECO:0000259" key="1">
    <source>
        <dbReference type="PROSITE" id="PS50181"/>
    </source>
</evidence>
<dbReference type="PANTHER" id="PTHR34049">
    <property type="entry name" value="F-BOX PROTEIN SKIP27"/>
    <property type="match status" value="1"/>
</dbReference>
<feature type="domain" description="F-box" evidence="1">
    <location>
        <begin position="50"/>
        <end position="98"/>
    </location>
</feature>
<gene>
    <name evidence="2" type="ORF">KK1_017560</name>
</gene>
<keyword evidence="3" id="KW-1185">Reference proteome</keyword>
<accession>A0A151T7G9</accession>
<name>A0A151T7G9_CAJCA</name>
<evidence type="ECO:0000313" key="2">
    <source>
        <dbReference type="EMBL" id="KYP62999.1"/>
    </source>
</evidence>
<sequence length="157" mass="17879">MSIGLEGFSYTLTLGRKRVVVSNNVEASPQVTNPLKRMCSSDRISLNSEASPLEALPQDILVQVLSGVDHEDLRQLFHVSKTIREASLIAKELHFEYRTPKKKTFYFLTPLDLEDANGFQEKEAPNAPLIKKPKSRFNRKKLEDIAVTLFPFMDEEQ</sequence>
<dbReference type="Gramene" id="C.cajan_17055.t">
    <property type="protein sequence ID" value="C.cajan_17055.t"/>
    <property type="gene ID" value="C.cajan_17055"/>
</dbReference>